<comment type="caution">
    <text evidence="1">The sequence shown here is derived from an EMBL/GenBank/DDBJ whole genome shotgun (WGS) entry which is preliminary data.</text>
</comment>
<reference evidence="2" key="1">
    <citation type="journal article" date="2019" name="Int. J. Syst. Evol. Microbiol.">
        <title>The Global Catalogue of Microorganisms (GCM) 10K type strain sequencing project: providing services to taxonomists for standard genome sequencing and annotation.</title>
        <authorList>
            <consortium name="The Broad Institute Genomics Platform"/>
            <consortium name="The Broad Institute Genome Sequencing Center for Infectious Disease"/>
            <person name="Wu L."/>
            <person name="Ma J."/>
        </authorList>
    </citation>
    <scope>NUCLEOTIDE SEQUENCE [LARGE SCALE GENOMIC DNA]</scope>
    <source>
        <strain evidence="2">JCM 17027</strain>
    </source>
</reference>
<keyword evidence="2" id="KW-1185">Reference proteome</keyword>
<dbReference type="RefSeq" id="WP_345589185.1">
    <property type="nucleotide sequence ID" value="NZ_BAABCQ010000009.1"/>
</dbReference>
<evidence type="ECO:0000313" key="1">
    <source>
        <dbReference type="EMBL" id="GAA3957174.1"/>
    </source>
</evidence>
<evidence type="ECO:0000313" key="2">
    <source>
        <dbReference type="Proteomes" id="UP001500034"/>
    </source>
</evidence>
<dbReference type="Proteomes" id="UP001500034">
    <property type="component" value="Unassembled WGS sequence"/>
</dbReference>
<organism evidence="1 2">
    <name type="scientific">Streptomyces marokkonensis</name>
    <dbReference type="NCBI Taxonomy" id="324855"/>
    <lineage>
        <taxon>Bacteria</taxon>
        <taxon>Bacillati</taxon>
        <taxon>Actinomycetota</taxon>
        <taxon>Actinomycetes</taxon>
        <taxon>Kitasatosporales</taxon>
        <taxon>Streptomycetaceae</taxon>
        <taxon>Streptomyces</taxon>
    </lineage>
</organism>
<dbReference type="EMBL" id="BAABCQ010000009">
    <property type="protein sequence ID" value="GAA3957174.1"/>
    <property type="molecule type" value="Genomic_DNA"/>
</dbReference>
<gene>
    <name evidence="1" type="ORF">GCM10022384_07800</name>
</gene>
<protein>
    <submittedName>
        <fullName evidence="1">Uncharacterized protein</fullName>
    </submittedName>
</protein>
<accession>A0ABP7NZI8</accession>
<name>A0ABP7NZI8_9ACTN</name>
<proteinExistence type="predicted"/>
<sequence length="152" mass="16794">MNACAELRKYVHLLADMWTSRETTDARVEELYGLVRAEVITDLAAEAEQRLTAGTSRTVSKNTVLRFLRLEASVARAAVTGEKSSRPAAEATPEAYDGELAMLRGLVRTLRVVVRPDDADVAEVRRLLHHYVADETAAMRSTHNDTPQGDSK</sequence>